<feature type="region of interest" description="Disordered" evidence="1">
    <location>
        <begin position="1"/>
        <end position="25"/>
    </location>
</feature>
<accession>A0A8J5R3L3</accession>
<dbReference type="AlphaFoldDB" id="A0A8J5R3L3"/>
<reference evidence="3" key="1">
    <citation type="journal article" date="2021" name="bioRxiv">
        <title>Whole Genome Assembly and Annotation of Northern Wild Rice, Zizania palustris L., Supports a Whole Genome Duplication in the Zizania Genus.</title>
        <authorList>
            <person name="Haas M."/>
            <person name="Kono T."/>
            <person name="Macchietto M."/>
            <person name="Millas R."/>
            <person name="McGilp L."/>
            <person name="Shao M."/>
            <person name="Duquette J."/>
            <person name="Hirsch C.N."/>
            <person name="Kimball J."/>
        </authorList>
    </citation>
    <scope>NUCLEOTIDE SEQUENCE</scope>
    <source>
        <tissue evidence="3">Fresh leaf tissue</tissue>
    </source>
</reference>
<dbReference type="Proteomes" id="UP000729402">
    <property type="component" value="Unassembled WGS sequence"/>
</dbReference>
<organism evidence="3 4">
    <name type="scientific">Zizania palustris</name>
    <name type="common">Northern wild rice</name>
    <dbReference type="NCBI Taxonomy" id="103762"/>
    <lineage>
        <taxon>Eukaryota</taxon>
        <taxon>Viridiplantae</taxon>
        <taxon>Streptophyta</taxon>
        <taxon>Embryophyta</taxon>
        <taxon>Tracheophyta</taxon>
        <taxon>Spermatophyta</taxon>
        <taxon>Magnoliopsida</taxon>
        <taxon>Liliopsida</taxon>
        <taxon>Poales</taxon>
        <taxon>Poaceae</taxon>
        <taxon>BOP clade</taxon>
        <taxon>Oryzoideae</taxon>
        <taxon>Oryzeae</taxon>
        <taxon>Zizaniinae</taxon>
        <taxon>Zizania</taxon>
    </lineage>
</organism>
<feature type="domain" description="DUF8204" evidence="2">
    <location>
        <begin position="25"/>
        <end position="116"/>
    </location>
</feature>
<reference evidence="3" key="2">
    <citation type="submission" date="2021-02" db="EMBL/GenBank/DDBJ databases">
        <authorList>
            <person name="Kimball J.A."/>
            <person name="Haas M.W."/>
            <person name="Macchietto M."/>
            <person name="Kono T."/>
            <person name="Duquette J."/>
            <person name="Shao M."/>
        </authorList>
    </citation>
    <scope>NUCLEOTIDE SEQUENCE</scope>
    <source>
        <tissue evidence="3">Fresh leaf tissue</tissue>
    </source>
</reference>
<evidence type="ECO:0000256" key="1">
    <source>
        <dbReference type="SAM" id="MobiDB-lite"/>
    </source>
</evidence>
<name>A0A8J5R3L3_ZIZPA</name>
<dbReference type="PANTHER" id="PTHR34566">
    <property type="entry name" value="ALTERED INHERITANCE OF MITOCHONDRIA PROTEIN"/>
    <property type="match status" value="1"/>
</dbReference>
<evidence type="ECO:0000313" key="3">
    <source>
        <dbReference type="EMBL" id="KAG8050465.1"/>
    </source>
</evidence>
<dbReference type="InterPro" id="IPR058517">
    <property type="entry name" value="DUF8204"/>
</dbReference>
<gene>
    <name evidence="3" type="ORF">GUJ93_ZPchr0009g1149</name>
</gene>
<comment type="caution">
    <text evidence="3">The sequence shown here is derived from an EMBL/GenBank/DDBJ whole genome shotgun (WGS) entry which is preliminary data.</text>
</comment>
<dbReference type="OrthoDB" id="510712at2759"/>
<protein>
    <recommendedName>
        <fullName evidence="2">DUF8204 domain-containing protein</fullName>
    </recommendedName>
</protein>
<dbReference type="Pfam" id="PF26631">
    <property type="entry name" value="DUF8204"/>
    <property type="match status" value="1"/>
</dbReference>
<evidence type="ECO:0000259" key="2">
    <source>
        <dbReference type="Pfam" id="PF26631"/>
    </source>
</evidence>
<keyword evidence="4" id="KW-1185">Reference proteome</keyword>
<sequence>MGEESPESGGGAAAGQPSSTELPRKGKSCKGFLYYSSVLRSRGFNPVCVGIPRSIPQVPSYVVDEPREEAAAQELDLTQFKYACAGYSMFAVADKDGQSGEKEGKMLLPYCQGIEVGLHLVITTNVLNVVRRGTTTYPFQLPRQVRRAAR</sequence>
<dbReference type="EMBL" id="JAAALK010000289">
    <property type="protein sequence ID" value="KAG8050465.1"/>
    <property type="molecule type" value="Genomic_DNA"/>
</dbReference>
<proteinExistence type="predicted"/>
<dbReference type="PANTHER" id="PTHR34566:SF6">
    <property type="entry name" value="OS09G0530700 PROTEIN"/>
    <property type="match status" value="1"/>
</dbReference>
<evidence type="ECO:0000313" key="4">
    <source>
        <dbReference type="Proteomes" id="UP000729402"/>
    </source>
</evidence>